<evidence type="ECO:0000256" key="5">
    <source>
        <dbReference type="ARBA" id="ARBA00022692"/>
    </source>
</evidence>
<keyword evidence="8 10" id="KW-1133">Transmembrane helix</keyword>
<keyword evidence="5 10" id="KW-0812">Transmembrane</keyword>
<sequence>MRFTTAVAACLSILAHGVASEAAPSSKLTLPVTFKPPQVFKNTNAVHLISLEKSYAKETINVVVENVSPKPQQDYYVPFTSSRLAHVGGFEVKDKKNDAVVGFEVDAVEFDPKSDIQYFRIRFPSPLASKAQQTLGISFYVLDSLKPLPATIDQSDKQYLAYDLSAYYHSAYPTLKQKTEVKASGNDVTEYTKVSAGEKEFPTKQGARLTYGPFDTEVPAGATSPVRVRYEFTHPVVYFAELERDIEVSHWGGNIAFEERYTMYNHGANLSSLFNRVKWAQQQYFNPQTFALKELKFPLKGGSEDAYFTDVIGNVSTSRFRSTSREALLEIKPRYPVFGGWKYPFTVGWNAAAKNFLKRAGGDTYVLSVPFLEGPKLGEGAQYEMTQVRVLLPEGSENVKFFTRIPGSSITSSVVDLQKTYLDTVGRTVLTIKARNLVDDFRGRELVISYEYSFFDSLRKPLVIFASTLSVFVGIWAISQIDVKFSTK</sequence>
<dbReference type="GO" id="GO:0018279">
    <property type="term" value="P:protein N-linked glycosylation via asparagine"/>
    <property type="evidence" value="ECO:0007669"/>
    <property type="project" value="TreeGrafter"/>
</dbReference>
<keyword evidence="6 10" id="KW-0732">Signal</keyword>
<comment type="subcellular location">
    <subcellularLocation>
        <location evidence="2 10">Endoplasmic reticulum membrane</location>
        <topology evidence="2 10">Single-pass type I membrane protein</topology>
    </subcellularLocation>
</comment>
<evidence type="ECO:0000256" key="7">
    <source>
        <dbReference type="ARBA" id="ARBA00022824"/>
    </source>
</evidence>
<protein>
    <recommendedName>
        <fullName evidence="10">Dolichyl-diphosphooligosaccharide--protein glycosyltransferase subunit 1</fullName>
    </recommendedName>
</protein>
<gene>
    <name evidence="11" type="ORF">Micbo1qcDRAFT_192879</name>
</gene>
<feature type="transmembrane region" description="Helical" evidence="10">
    <location>
        <begin position="462"/>
        <end position="479"/>
    </location>
</feature>
<dbReference type="PANTHER" id="PTHR21049:SF0">
    <property type="entry name" value="DOLICHYL-DIPHOSPHOOLIGOSACCHARIDE--PROTEIN GLYCOSYLTRANSFERASE SUBUNIT 1"/>
    <property type="match status" value="1"/>
</dbReference>
<accession>A0A136JFR5</accession>
<evidence type="ECO:0000313" key="12">
    <source>
        <dbReference type="Proteomes" id="UP000070501"/>
    </source>
</evidence>
<feature type="chain" id="PRO_5007230179" description="Dolichyl-diphosphooligosaccharide--protein glycosyltransferase subunit 1" evidence="10">
    <location>
        <begin position="21"/>
        <end position="488"/>
    </location>
</feature>
<feature type="signal peptide" evidence="10">
    <location>
        <begin position="1"/>
        <end position="20"/>
    </location>
</feature>
<evidence type="ECO:0000313" key="11">
    <source>
        <dbReference type="EMBL" id="KXJ96011.1"/>
    </source>
</evidence>
<keyword evidence="12" id="KW-1185">Reference proteome</keyword>
<dbReference type="Pfam" id="PF04597">
    <property type="entry name" value="Ribophorin_I"/>
    <property type="match status" value="1"/>
</dbReference>
<dbReference type="OrthoDB" id="310030at2759"/>
<comment type="pathway">
    <text evidence="3 10">Protein modification; protein glycosylation.</text>
</comment>
<proteinExistence type="inferred from homology"/>
<evidence type="ECO:0000256" key="3">
    <source>
        <dbReference type="ARBA" id="ARBA00004922"/>
    </source>
</evidence>
<dbReference type="AlphaFoldDB" id="A0A136JFR5"/>
<dbReference type="GO" id="GO:0008250">
    <property type="term" value="C:oligosaccharyltransferase complex"/>
    <property type="evidence" value="ECO:0007669"/>
    <property type="project" value="UniProtKB-UniRule"/>
</dbReference>
<keyword evidence="7 10" id="KW-0256">Endoplasmic reticulum</keyword>
<reference evidence="12" key="1">
    <citation type="submission" date="2016-02" db="EMBL/GenBank/DDBJ databases">
        <title>Draft genome sequence of Microdochium bolleyi, a fungal endophyte of beachgrass.</title>
        <authorList>
            <consortium name="DOE Joint Genome Institute"/>
            <person name="David A.S."/>
            <person name="May G."/>
            <person name="Haridas S."/>
            <person name="Lim J."/>
            <person name="Wang M."/>
            <person name="Labutti K."/>
            <person name="Lipzen A."/>
            <person name="Barry K."/>
            <person name="Grigoriev I.V."/>
        </authorList>
    </citation>
    <scope>NUCLEOTIDE SEQUENCE [LARGE SCALE GENOMIC DNA]</scope>
    <source>
        <strain evidence="12">J235TASD1</strain>
    </source>
</reference>
<dbReference type="InParanoid" id="A0A136JFR5"/>
<evidence type="ECO:0000256" key="4">
    <source>
        <dbReference type="ARBA" id="ARBA00008905"/>
    </source>
</evidence>
<dbReference type="EMBL" id="KQ964246">
    <property type="protein sequence ID" value="KXJ96011.1"/>
    <property type="molecule type" value="Genomic_DNA"/>
</dbReference>
<dbReference type="InterPro" id="IPR007676">
    <property type="entry name" value="Ribophorin_I"/>
</dbReference>
<evidence type="ECO:0000256" key="6">
    <source>
        <dbReference type="ARBA" id="ARBA00022729"/>
    </source>
</evidence>
<dbReference type="Proteomes" id="UP000070501">
    <property type="component" value="Unassembled WGS sequence"/>
</dbReference>
<evidence type="ECO:0000256" key="8">
    <source>
        <dbReference type="ARBA" id="ARBA00022989"/>
    </source>
</evidence>
<evidence type="ECO:0000256" key="10">
    <source>
        <dbReference type="RuleBase" id="RU361143"/>
    </source>
</evidence>
<dbReference type="PANTHER" id="PTHR21049">
    <property type="entry name" value="RIBOPHORIN I"/>
    <property type="match status" value="1"/>
</dbReference>
<name>A0A136JFR5_9PEZI</name>
<comment type="function">
    <text evidence="1 10">Subunit of the oligosaccharyl transferase (OST) complex that catalyzes the initial transfer of a defined glycan (Glc(3)Man(9)GlcNAc(2) in eukaryotes) from the lipid carrier dolichol-pyrophosphate to an asparagine residue within an Asn-X-Ser/Thr consensus motif in nascent polypeptide chains, the first step in protein N-glycosylation. N-glycosylation occurs cotranslationally and the complex associates with the Sec61 complex at the channel-forming translocon complex that mediates protein translocation across the endoplasmic reticulum (ER). All subunits are required for a maximal enzyme activity.</text>
</comment>
<keyword evidence="9 10" id="KW-0472">Membrane</keyword>
<organism evidence="11 12">
    <name type="scientific">Microdochium bolleyi</name>
    <dbReference type="NCBI Taxonomy" id="196109"/>
    <lineage>
        <taxon>Eukaryota</taxon>
        <taxon>Fungi</taxon>
        <taxon>Dikarya</taxon>
        <taxon>Ascomycota</taxon>
        <taxon>Pezizomycotina</taxon>
        <taxon>Sordariomycetes</taxon>
        <taxon>Xylariomycetidae</taxon>
        <taxon>Xylariales</taxon>
        <taxon>Microdochiaceae</taxon>
        <taxon>Microdochium</taxon>
    </lineage>
</organism>
<comment type="similarity">
    <text evidence="4 10">Belongs to the OST1 family.</text>
</comment>
<dbReference type="UniPathway" id="UPA00378"/>
<comment type="subunit">
    <text evidence="10">Component of the oligosaccharyltransferase (OST) complex.</text>
</comment>
<evidence type="ECO:0000256" key="1">
    <source>
        <dbReference type="ARBA" id="ARBA00002791"/>
    </source>
</evidence>
<dbReference type="FunCoup" id="A0A136JFR5">
    <property type="interactions" value="1077"/>
</dbReference>
<evidence type="ECO:0000256" key="2">
    <source>
        <dbReference type="ARBA" id="ARBA00004115"/>
    </source>
</evidence>
<dbReference type="STRING" id="196109.A0A136JFR5"/>
<evidence type="ECO:0000256" key="9">
    <source>
        <dbReference type="ARBA" id="ARBA00023136"/>
    </source>
</evidence>